<dbReference type="Gene3D" id="2.10.109.10">
    <property type="entry name" value="Umud Fragment, subunit A"/>
    <property type="match status" value="1"/>
</dbReference>
<keyword evidence="6" id="KW-1185">Reference proteome</keyword>
<keyword evidence="1" id="KW-0805">Transcription regulation</keyword>
<dbReference type="PANTHER" id="PTHR40661:SF2">
    <property type="entry name" value="HTH-TYPE TRANSCRIPTIONAL REGULATOR PRTR"/>
    <property type="match status" value="1"/>
</dbReference>
<dbReference type="InterPro" id="IPR036286">
    <property type="entry name" value="LexA/Signal_pep-like_sf"/>
</dbReference>
<proteinExistence type="predicted"/>
<dbReference type="OrthoDB" id="8613261at2"/>
<dbReference type="Pfam" id="PF01381">
    <property type="entry name" value="HTH_3"/>
    <property type="match status" value="1"/>
</dbReference>
<dbReference type="AlphaFoldDB" id="A0A348HFP4"/>
<dbReference type="PROSITE" id="PS50943">
    <property type="entry name" value="HTH_CROC1"/>
    <property type="match status" value="1"/>
</dbReference>
<dbReference type="STRING" id="1123510.GCA_000620025_00873"/>
<dbReference type="InterPro" id="IPR001387">
    <property type="entry name" value="Cro/C1-type_HTH"/>
</dbReference>
<evidence type="ECO:0000313" key="6">
    <source>
        <dbReference type="Proteomes" id="UP000267342"/>
    </source>
</evidence>
<dbReference type="SUPFAM" id="SSF47413">
    <property type="entry name" value="lambda repressor-like DNA-binding domains"/>
    <property type="match status" value="1"/>
</dbReference>
<evidence type="ECO:0000256" key="3">
    <source>
        <dbReference type="ARBA" id="ARBA00023163"/>
    </source>
</evidence>
<dbReference type="GO" id="GO:0003677">
    <property type="term" value="F:DNA binding"/>
    <property type="evidence" value="ECO:0007669"/>
    <property type="project" value="UniProtKB-KW"/>
</dbReference>
<evidence type="ECO:0000313" key="5">
    <source>
        <dbReference type="EMBL" id="BBG30446.1"/>
    </source>
</evidence>
<dbReference type="Gene3D" id="1.10.260.40">
    <property type="entry name" value="lambda repressor-like DNA-binding domains"/>
    <property type="match status" value="1"/>
</dbReference>
<dbReference type="SMART" id="SM00530">
    <property type="entry name" value="HTH_XRE"/>
    <property type="match status" value="1"/>
</dbReference>
<reference evidence="5 6" key="1">
    <citation type="submission" date="2018-09" db="EMBL/GenBank/DDBJ databases">
        <title>Zymobacter palmae IAM14233 (=T109) whole genome analysis.</title>
        <authorList>
            <person name="Yanase H."/>
        </authorList>
    </citation>
    <scope>NUCLEOTIDE SEQUENCE [LARGE SCALE GENOMIC DNA]</scope>
    <source>
        <strain evidence="5 6">IAM14233</strain>
    </source>
</reference>
<feature type="domain" description="HTH cro/C1-type" evidence="4">
    <location>
        <begin position="13"/>
        <end position="68"/>
    </location>
</feature>
<organism evidence="5 6">
    <name type="scientific">Zymobacter palmae</name>
    <dbReference type="NCBI Taxonomy" id="33074"/>
    <lineage>
        <taxon>Bacteria</taxon>
        <taxon>Pseudomonadati</taxon>
        <taxon>Pseudomonadota</taxon>
        <taxon>Gammaproteobacteria</taxon>
        <taxon>Oceanospirillales</taxon>
        <taxon>Halomonadaceae</taxon>
        <taxon>Zymobacter group</taxon>
        <taxon>Zymobacter</taxon>
    </lineage>
</organism>
<name>A0A348HFP4_9GAMM</name>
<gene>
    <name evidence="5" type="ORF">ZBT109_1691</name>
</gene>
<dbReference type="InterPro" id="IPR010982">
    <property type="entry name" value="Lambda_DNA-bd_dom_sf"/>
</dbReference>
<evidence type="ECO:0000256" key="1">
    <source>
        <dbReference type="ARBA" id="ARBA00023015"/>
    </source>
</evidence>
<keyword evidence="3" id="KW-0804">Transcription</keyword>
<dbReference type="InterPro" id="IPR039418">
    <property type="entry name" value="LexA-like"/>
</dbReference>
<dbReference type="EMBL" id="AP018933">
    <property type="protein sequence ID" value="BBG30446.1"/>
    <property type="molecule type" value="Genomic_DNA"/>
</dbReference>
<dbReference type="RefSeq" id="WP_027705972.1">
    <property type="nucleotide sequence ID" value="NZ_AP018933.1"/>
</dbReference>
<evidence type="ECO:0000259" key="4">
    <source>
        <dbReference type="PROSITE" id="PS50943"/>
    </source>
</evidence>
<protein>
    <submittedName>
        <fullName evidence="5">Predicted transcriptional regulator</fullName>
    </submittedName>
</protein>
<dbReference type="InterPro" id="IPR015927">
    <property type="entry name" value="Peptidase_S24_S26A/B/C"/>
</dbReference>
<sequence length="232" mass="24919">MTDTTKGSIGERIAQARKAKGMTQPQLAKACGWDSQGRVSNYERDKREPKSNDVRILASVLGVSESWLWTGADGAATPLKSGTVREWVDGEAPEDDEVDVPFFGEVELSAGSGTTVVAEVSKAPIRFHRQILRSADVTPSAAACCRISGDSMEPILPNGATVGINTHQTAIVDGKMYAVDHGGLLRVKILQRLPGGKVLLRSANPSYGDEEVEVGDGFRVLGRVFWSSAVWH</sequence>
<dbReference type="Pfam" id="PF00717">
    <property type="entry name" value="Peptidase_S24"/>
    <property type="match status" value="1"/>
</dbReference>
<dbReference type="SUPFAM" id="SSF51306">
    <property type="entry name" value="LexA/Signal peptidase"/>
    <property type="match status" value="1"/>
</dbReference>
<keyword evidence="2" id="KW-0238">DNA-binding</keyword>
<dbReference type="PANTHER" id="PTHR40661">
    <property type="match status" value="1"/>
</dbReference>
<dbReference type="CDD" id="cd06529">
    <property type="entry name" value="S24_LexA-like"/>
    <property type="match status" value="1"/>
</dbReference>
<dbReference type="CDD" id="cd00093">
    <property type="entry name" value="HTH_XRE"/>
    <property type="match status" value="1"/>
</dbReference>
<accession>A0A348HFP4</accession>
<dbReference type="KEGG" id="zpl:ZBT109_1691"/>
<evidence type="ECO:0000256" key="2">
    <source>
        <dbReference type="ARBA" id="ARBA00023125"/>
    </source>
</evidence>
<dbReference type="Proteomes" id="UP000267342">
    <property type="component" value="Chromosome"/>
</dbReference>